<dbReference type="Pfam" id="PF14746">
    <property type="entry name" value="WASH-7_C"/>
    <property type="match status" value="1"/>
</dbReference>
<feature type="domain" description="WASH complex subunit 4 N-terminal" evidence="2">
    <location>
        <begin position="29"/>
        <end position="590"/>
    </location>
</feature>
<evidence type="ECO:0000259" key="1">
    <source>
        <dbReference type="Pfam" id="PF14744"/>
    </source>
</evidence>
<gene>
    <name evidence="4" type="ORF">g.16520</name>
</gene>
<evidence type="ECO:0000259" key="3">
    <source>
        <dbReference type="Pfam" id="PF14746"/>
    </source>
</evidence>
<dbReference type="GO" id="GO:0016197">
    <property type="term" value="P:endosomal transport"/>
    <property type="evidence" value="ECO:0007669"/>
    <property type="project" value="TreeGrafter"/>
</dbReference>
<dbReference type="GO" id="GO:0071203">
    <property type="term" value="C:WASH complex"/>
    <property type="evidence" value="ECO:0007669"/>
    <property type="project" value="InterPro"/>
</dbReference>
<organism evidence="4">
    <name type="scientific">Cuerna arida</name>
    <dbReference type="NCBI Taxonomy" id="1464854"/>
    <lineage>
        <taxon>Eukaryota</taxon>
        <taxon>Metazoa</taxon>
        <taxon>Ecdysozoa</taxon>
        <taxon>Arthropoda</taxon>
        <taxon>Hexapoda</taxon>
        <taxon>Insecta</taxon>
        <taxon>Pterygota</taxon>
        <taxon>Neoptera</taxon>
        <taxon>Paraneoptera</taxon>
        <taxon>Hemiptera</taxon>
        <taxon>Auchenorrhyncha</taxon>
        <taxon>Membracoidea</taxon>
        <taxon>Cicadellidae</taxon>
        <taxon>Cicadellinae</taxon>
        <taxon>Proconiini</taxon>
        <taxon>Cuerna</taxon>
    </lineage>
</organism>
<sequence>MWDEAEWEKKPLQEGLNRHAGEVVLHTFGNFLEDYGTQLLAIQEAVSGASELDYYPIYIQIEPEEDTSNLELIDTDNKILRGVLVVFSSLCLEVRSLEQELNSQYLETLLFYGEGVDTNILEGEAQLMISKLLPLLQDLISFIKRCYHVLLQLVQQLVAFYALAKENSKSLSAADLHLQDVLDHMGLLLLILITLDEVMMSHMTLRDHWQSYQLTVSKVIHDSVRFKIDPNKTKMLSKMLREINNVLLNGTIFQNALQLPFEKSGTVLKISGLAEEMDKYIRNALIEIDNKIMTDPEVNTSWASVCALYTFYVHLFGSSDKKLFKQFWELSKKIPSVTLHGNVIWYPDQFLSQHLSHLSKKLVDKKAQEAVVSARLNYIQLSSSNLPKFVTSFSFQVFSWIIQMERTLKKDLSHFKFDEIKVRCNLYLEGVQLSLKMHKLLTSLTNLHGSMAKPMTKSSVIGLCRLVELVKTVRETYLRHSAVIVRSVGHIIQRLCFQTLTIIASAKKGLMSDKKFCEKHVDMLSSLVVAEKCLNGPPTRLRLLVARLALSVANQKNTFRDDELSSLSSALSSLARIPKLIERLNKATNCDFLYWHRVILPIYFTALYESKSNLHRIKYILEGVEDSVKNMNVSLQSQIMPPLKQEITQQMNTKIIKPLCEEIETNLRLHTHSHLQSQEIPLQTVQPDCKDSLSLPPLYLFHHFVSLKGKIGNYLEKTFYDLTTVALHDWRTYGEMRCLAQHKYNISTVEDTLPSQTLEQGLDVLEIMRNIHIFVSKYQYNLNNQIFIEHSSNNKHLNTINIRHIANSIRTHGTGIMNTTVNFTYQFLRKKLIIFSQFLYDEHIKSRLLKDLCFFRDNKVQLDSKYSYERAEKFNKGIRRLGVTQEGLTYLDQFRILITHIGNAMGYVRMIRSGGLHCCSTAIRYIPDLDSIVSLQELTSAEGLSETCVQTAQVLDQVINNMRRNITEGSEYFKLLVDVFAPVLCDQKNSHLWNFHMIVPPLTINFCEHMITAKEKMSKKSKVGAAFTDDGFAMGVAYVLSVLNLNAEFDSLHWFQSIRDKYALELSNVTKQKQMVSKEDEKLLQTLNLTAKRLEVYQQEFHLLYYSLSSARVFFQRDLTAMAAEPKVELAND</sequence>
<name>A0A1B6GJ22_9HEMI</name>
<dbReference type="InterPro" id="IPR028282">
    <property type="entry name" value="WASH-7_central"/>
</dbReference>
<feature type="domain" description="WASH complex subunit 7 C-terminal" evidence="3">
    <location>
        <begin position="949"/>
        <end position="1116"/>
    </location>
</feature>
<evidence type="ECO:0008006" key="5">
    <source>
        <dbReference type="Google" id="ProtNLM"/>
    </source>
</evidence>
<dbReference type="PANTHER" id="PTHR31409:SF0">
    <property type="entry name" value="WASH COMPLEX SUBUNIT 4"/>
    <property type="match status" value="1"/>
</dbReference>
<feature type="domain" description="WASH complex subunit 7 central" evidence="1">
    <location>
        <begin position="592"/>
        <end position="930"/>
    </location>
</feature>
<dbReference type="InterPro" id="IPR028283">
    <property type="entry name" value="WASH-7_C"/>
</dbReference>
<accession>A0A1B6GJ22</accession>
<dbReference type="InterPro" id="IPR027307">
    <property type="entry name" value="WASH7"/>
</dbReference>
<dbReference type="GO" id="GO:0005768">
    <property type="term" value="C:endosome"/>
    <property type="evidence" value="ECO:0007669"/>
    <property type="project" value="TreeGrafter"/>
</dbReference>
<dbReference type="Pfam" id="PF14744">
    <property type="entry name" value="WASH-7_mid"/>
    <property type="match status" value="1"/>
</dbReference>
<dbReference type="GO" id="GO:0007032">
    <property type="term" value="P:endosome organization"/>
    <property type="evidence" value="ECO:0007669"/>
    <property type="project" value="TreeGrafter"/>
</dbReference>
<dbReference type="Pfam" id="PF14745">
    <property type="entry name" value="WASH-4_N"/>
    <property type="match status" value="1"/>
</dbReference>
<dbReference type="PANTHER" id="PTHR31409">
    <property type="entry name" value="WASH COMPLEX SUBUNIT 4"/>
    <property type="match status" value="1"/>
</dbReference>
<reference evidence="4" key="1">
    <citation type="submission" date="2015-11" db="EMBL/GenBank/DDBJ databases">
        <title>De novo transcriptome assembly of four potential Pierce s Disease insect vectors from Arizona vineyards.</title>
        <authorList>
            <person name="Tassone E.E."/>
        </authorList>
    </citation>
    <scope>NUCLEOTIDE SEQUENCE</scope>
</reference>
<dbReference type="AlphaFoldDB" id="A0A1B6GJ22"/>
<proteinExistence type="predicted"/>
<dbReference type="InterPro" id="IPR028191">
    <property type="entry name" value="WASH-4_N"/>
</dbReference>
<dbReference type="EMBL" id="GECZ01007327">
    <property type="protein sequence ID" value="JAS62442.1"/>
    <property type="molecule type" value="Transcribed_RNA"/>
</dbReference>
<evidence type="ECO:0000259" key="2">
    <source>
        <dbReference type="Pfam" id="PF14745"/>
    </source>
</evidence>
<protein>
    <recommendedName>
        <fullName evidence="5">WASH complex subunit 4</fullName>
    </recommendedName>
</protein>
<evidence type="ECO:0000313" key="4">
    <source>
        <dbReference type="EMBL" id="JAS62442.1"/>
    </source>
</evidence>